<dbReference type="Proteomes" id="UP000321222">
    <property type="component" value="Chromosome"/>
</dbReference>
<organism evidence="1 2">
    <name type="scientific">Flavobacterium alkalisoli</name>
    <dbReference type="NCBI Taxonomy" id="2602769"/>
    <lineage>
        <taxon>Bacteria</taxon>
        <taxon>Pseudomonadati</taxon>
        <taxon>Bacteroidota</taxon>
        <taxon>Flavobacteriia</taxon>
        <taxon>Flavobacteriales</taxon>
        <taxon>Flavobacteriaceae</taxon>
        <taxon>Flavobacterium</taxon>
    </lineage>
</organism>
<reference evidence="1 2" key="1">
    <citation type="submission" date="2019-08" db="EMBL/GenBank/DDBJ databases">
        <title>Flavobacterium alkalisoli sp. nov., isolated from rhizosphere soil of Suaeda salsa.</title>
        <authorList>
            <person name="Sun J.-Q."/>
            <person name="Xu L."/>
        </authorList>
    </citation>
    <scope>NUCLEOTIDE SEQUENCE [LARGE SCALE GENOMIC DNA]</scope>
    <source>
        <strain evidence="1 2">XS-5</strain>
    </source>
</reference>
<gene>
    <name evidence="1" type="ORF">FUA48_08715</name>
</gene>
<keyword evidence="2" id="KW-1185">Reference proteome</keyword>
<accession>A0A5B9FQR3</accession>
<dbReference type="AlphaFoldDB" id="A0A5B9FQR3"/>
<dbReference type="EMBL" id="CP042831">
    <property type="protein sequence ID" value="QEE49663.1"/>
    <property type="molecule type" value="Genomic_DNA"/>
</dbReference>
<dbReference type="KEGG" id="fak:FUA48_08715"/>
<sequence>MAGKCEKCGVSVFDRPLQRINEPGVNGIFWCEPCIKENEPELYNNLMEDVTPVEKELKDIFYNGNS</sequence>
<evidence type="ECO:0000313" key="2">
    <source>
        <dbReference type="Proteomes" id="UP000321222"/>
    </source>
</evidence>
<dbReference type="OrthoDB" id="9920715at2"/>
<protein>
    <submittedName>
        <fullName evidence="1">Uncharacterized protein</fullName>
    </submittedName>
</protein>
<dbReference type="RefSeq" id="WP_147583171.1">
    <property type="nucleotide sequence ID" value="NZ_CP042831.1"/>
</dbReference>
<evidence type="ECO:0000313" key="1">
    <source>
        <dbReference type="EMBL" id="QEE49663.1"/>
    </source>
</evidence>
<name>A0A5B9FQR3_9FLAO</name>
<proteinExistence type="predicted"/>